<sequence>GLQGFEELYPKEMSGGMRQRVAVARALAADPLVLLMDEPFAHLDELTAEGLRQDIYNILFNSETKLKSVIMVSHNLTEVVELSDTVFVLNGSPATVVGKVQIDMPRPRSPREKQFDQYLDLLYSYLTKGKVKNDV</sequence>
<keyword evidence="1" id="KW-0813">Transport</keyword>
<keyword evidence="3" id="KW-0067">ATP-binding</keyword>
<reference evidence="3" key="2">
    <citation type="journal article" date="2014" name="ISME J.">
        <title>Microbial stratification in low pH oxic and suboxic macroscopic growths along an acid mine drainage.</title>
        <authorList>
            <person name="Mendez-Garcia C."/>
            <person name="Mesa V."/>
            <person name="Sprenger R.R."/>
            <person name="Richter M."/>
            <person name="Diez M.S."/>
            <person name="Solano J."/>
            <person name="Bargiela R."/>
            <person name="Golyshina O.V."/>
            <person name="Manteca A."/>
            <person name="Ramos J.L."/>
            <person name="Gallego J.R."/>
            <person name="Llorente I."/>
            <person name="Martins Dos Santos V.A."/>
            <person name="Jensen O.N."/>
            <person name="Pelaez A.I."/>
            <person name="Sanchez J."/>
            <person name="Ferrer M."/>
        </authorList>
    </citation>
    <scope>NUCLEOTIDE SEQUENCE</scope>
</reference>
<organism evidence="3">
    <name type="scientific">mine drainage metagenome</name>
    <dbReference type="NCBI Taxonomy" id="410659"/>
    <lineage>
        <taxon>unclassified sequences</taxon>
        <taxon>metagenomes</taxon>
        <taxon>ecological metagenomes</taxon>
    </lineage>
</organism>
<feature type="non-terminal residue" evidence="3">
    <location>
        <position position="1"/>
    </location>
</feature>
<dbReference type="Pfam" id="PF00005">
    <property type="entry name" value="ABC_tran"/>
    <property type="match status" value="1"/>
</dbReference>
<dbReference type="PANTHER" id="PTHR42788">
    <property type="entry name" value="TAURINE IMPORT ATP-BINDING PROTEIN-RELATED"/>
    <property type="match status" value="1"/>
</dbReference>
<dbReference type="GO" id="GO:0016887">
    <property type="term" value="F:ATP hydrolysis activity"/>
    <property type="evidence" value="ECO:0007669"/>
    <property type="project" value="InterPro"/>
</dbReference>
<evidence type="ECO:0000259" key="2">
    <source>
        <dbReference type="Pfam" id="PF00005"/>
    </source>
</evidence>
<reference evidence="3" key="1">
    <citation type="submission" date="2013-08" db="EMBL/GenBank/DDBJ databases">
        <authorList>
            <person name="Mendez C."/>
            <person name="Richter M."/>
            <person name="Ferrer M."/>
            <person name="Sanchez J."/>
        </authorList>
    </citation>
    <scope>NUCLEOTIDE SEQUENCE</scope>
</reference>
<keyword evidence="3" id="KW-0547">Nucleotide-binding</keyword>
<protein>
    <submittedName>
        <fullName evidence="3">ABC transporter, ATP-binding protein related protein</fullName>
    </submittedName>
</protein>
<gene>
    <name evidence="3" type="ORF">B1A_03043</name>
</gene>
<evidence type="ECO:0000313" key="3">
    <source>
        <dbReference type="EMBL" id="EQD77266.1"/>
    </source>
</evidence>
<comment type="caution">
    <text evidence="3">The sequence shown here is derived from an EMBL/GenBank/DDBJ whole genome shotgun (WGS) entry which is preliminary data.</text>
</comment>
<dbReference type="InterPro" id="IPR050166">
    <property type="entry name" value="ABC_transporter_ATP-bind"/>
</dbReference>
<dbReference type="PANTHER" id="PTHR42788:SF13">
    <property type="entry name" value="ALIPHATIC SULFONATES IMPORT ATP-BINDING PROTEIN SSUB"/>
    <property type="match status" value="1"/>
</dbReference>
<dbReference type="EMBL" id="AUZX01002233">
    <property type="protein sequence ID" value="EQD77266.1"/>
    <property type="molecule type" value="Genomic_DNA"/>
</dbReference>
<evidence type="ECO:0000256" key="1">
    <source>
        <dbReference type="ARBA" id="ARBA00022448"/>
    </source>
</evidence>
<feature type="domain" description="ABC transporter" evidence="2">
    <location>
        <begin position="9"/>
        <end position="41"/>
    </location>
</feature>
<accession>T1BWE0</accession>
<dbReference type="GO" id="GO:0005524">
    <property type="term" value="F:ATP binding"/>
    <property type="evidence" value="ECO:0007669"/>
    <property type="project" value="UniProtKB-KW"/>
</dbReference>
<dbReference type="InterPro" id="IPR003439">
    <property type="entry name" value="ABC_transporter-like_ATP-bd"/>
</dbReference>
<dbReference type="AlphaFoldDB" id="T1BWE0"/>
<dbReference type="Gene3D" id="3.40.50.300">
    <property type="entry name" value="P-loop containing nucleotide triphosphate hydrolases"/>
    <property type="match status" value="1"/>
</dbReference>
<name>T1BWE0_9ZZZZ</name>
<proteinExistence type="predicted"/>
<dbReference type="SUPFAM" id="SSF52540">
    <property type="entry name" value="P-loop containing nucleoside triphosphate hydrolases"/>
    <property type="match status" value="1"/>
</dbReference>
<dbReference type="InterPro" id="IPR027417">
    <property type="entry name" value="P-loop_NTPase"/>
</dbReference>